<dbReference type="SUPFAM" id="SSF53335">
    <property type="entry name" value="S-adenosyl-L-methionine-dependent methyltransferases"/>
    <property type="match status" value="1"/>
</dbReference>
<reference evidence="2 3" key="1">
    <citation type="journal article" date="2016" name="Nat. Commun.">
        <title>Thousands of microbial genomes shed light on interconnected biogeochemical processes in an aquifer system.</title>
        <authorList>
            <person name="Anantharaman K."/>
            <person name="Brown C.T."/>
            <person name="Hug L.A."/>
            <person name="Sharon I."/>
            <person name="Castelle C.J."/>
            <person name="Probst A.J."/>
            <person name="Thomas B.C."/>
            <person name="Singh A."/>
            <person name="Wilkins M.J."/>
            <person name="Karaoz U."/>
            <person name="Brodie E.L."/>
            <person name="Williams K.H."/>
            <person name="Hubbard S.S."/>
            <person name="Banfield J.F."/>
        </authorList>
    </citation>
    <scope>NUCLEOTIDE SEQUENCE [LARGE SCALE GENOMIC DNA]</scope>
</reference>
<comment type="caution">
    <text evidence="2">The sequence shown here is derived from an EMBL/GenBank/DDBJ whole genome shotgun (WGS) entry which is preliminary data.</text>
</comment>
<dbReference type="CDD" id="cd02440">
    <property type="entry name" value="AdoMet_MTases"/>
    <property type="match status" value="1"/>
</dbReference>
<protein>
    <recommendedName>
        <fullName evidence="1">Methyltransferase type 11 domain-containing protein</fullName>
    </recommendedName>
</protein>
<feature type="domain" description="Methyltransferase type 11" evidence="1">
    <location>
        <begin position="63"/>
        <end position="159"/>
    </location>
</feature>
<gene>
    <name evidence="2" type="ORF">A3C24_04270</name>
</gene>
<evidence type="ECO:0000313" key="2">
    <source>
        <dbReference type="EMBL" id="OGK24285.1"/>
    </source>
</evidence>
<proteinExistence type="predicted"/>
<dbReference type="EMBL" id="MFZM01000010">
    <property type="protein sequence ID" value="OGK24285.1"/>
    <property type="molecule type" value="Genomic_DNA"/>
</dbReference>
<dbReference type="InterPro" id="IPR013216">
    <property type="entry name" value="Methyltransf_11"/>
</dbReference>
<dbReference type="Gene3D" id="3.40.50.150">
    <property type="entry name" value="Vaccinia Virus protein VP39"/>
    <property type="match status" value="1"/>
</dbReference>
<dbReference type="GO" id="GO:0008757">
    <property type="term" value="F:S-adenosylmethionine-dependent methyltransferase activity"/>
    <property type="evidence" value="ECO:0007669"/>
    <property type="project" value="InterPro"/>
</dbReference>
<dbReference type="AlphaFoldDB" id="A0A1F7GZN7"/>
<dbReference type="Pfam" id="PF08241">
    <property type="entry name" value="Methyltransf_11"/>
    <property type="match status" value="1"/>
</dbReference>
<organism evidence="2 3">
    <name type="scientific">Candidatus Roizmanbacteria bacterium RIFCSPHIGHO2_02_FULL_37_24</name>
    <dbReference type="NCBI Taxonomy" id="1802037"/>
    <lineage>
        <taxon>Bacteria</taxon>
        <taxon>Candidatus Roizmaniibacteriota</taxon>
    </lineage>
</organism>
<sequence>METWEGLRNYPIQAEFNRRYHPEGYDFKNGFNRYVESIPPYGGKNLRQVVETLLRDRRNISVLDLGCGAGNALLDMRLKYFGNVHGHGITASEFRSPLMKVLQDLLGINIIVGDAHEMESKFNKESFDLIFSFFGLEYMDPEVVLPQAVDLLSSGGVAMLTGTSFLNAHLKPRLVNIESNHNSISFTKK</sequence>
<dbReference type="Proteomes" id="UP000177159">
    <property type="component" value="Unassembled WGS sequence"/>
</dbReference>
<evidence type="ECO:0000313" key="3">
    <source>
        <dbReference type="Proteomes" id="UP000177159"/>
    </source>
</evidence>
<evidence type="ECO:0000259" key="1">
    <source>
        <dbReference type="Pfam" id="PF08241"/>
    </source>
</evidence>
<name>A0A1F7GZN7_9BACT</name>
<accession>A0A1F7GZN7</accession>
<dbReference type="InterPro" id="IPR029063">
    <property type="entry name" value="SAM-dependent_MTases_sf"/>
</dbReference>